<dbReference type="EMBL" id="AJWJ01000007">
    <property type="protein sequence ID" value="KAF2078288.1"/>
    <property type="molecule type" value="Genomic_DNA"/>
</dbReference>
<accession>A0A8J4PZV0</accession>
<dbReference type="Gene3D" id="3.80.10.10">
    <property type="entry name" value="Ribonuclease Inhibitor"/>
    <property type="match status" value="1"/>
</dbReference>
<keyword evidence="7" id="KW-1185">Reference proteome</keyword>
<evidence type="ECO:0000313" key="7">
    <source>
        <dbReference type="Proteomes" id="UP000695562"/>
    </source>
</evidence>
<dbReference type="OrthoDB" id="26095at2759"/>
<evidence type="ECO:0000256" key="1">
    <source>
        <dbReference type="ARBA" id="ARBA00023157"/>
    </source>
</evidence>
<gene>
    <name evidence="6" type="ORF">CYY_000380</name>
</gene>
<organism evidence="6 7">
    <name type="scientific">Polysphondylium violaceum</name>
    <dbReference type="NCBI Taxonomy" id="133409"/>
    <lineage>
        <taxon>Eukaryota</taxon>
        <taxon>Amoebozoa</taxon>
        <taxon>Evosea</taxon>
        <taxon>Eumycetozoa</taxon>
        <taxon>Dictyostelia</taxon>
        <taxon>Dictyosteliales</taxon>
        <taxon>Dictyosteliaceae</taxon>
        <taxon>Polysphondylium</taxon>
    </lineage>
</organism>
<evidence type="ECO:0000256" key="2">
    <source>
        <dbReference type="ARBA" id="ARBA00023180"/>
    </source>
</evidence>
<proteinExistence type="predicted"/>
<dbReference type="PANTHER" id="PTHR24032:SF76">
    <property type="entry name" value="EGF-LIKE DOMAIN-CONTAINING PROTEIN"/>
    <property type="match status" value="1"/>
</dbReference>
<dbReference type="Pfam" id="PF24143">
    <property type="entry name" value="Beta-sand_ComC_2nd"/>
    <property type="match status" value="1"/>
</dbReference>
<name>A0A8J4PZV0_9MYCE</name>
<evidence type="ECO:0000256" key="4">
    <source>
        <dbReference type="SAM" id="Phobius"/>
    </source>
</evidence>
<evidence type="ECO:0000259" key="5">
    <source>
        <dbReference type="PROSITE" id="PS50026"/>
    </source>
</evidence>
<keyword evidence="4" id="KW-0472">Membrane</keyword>
<reference evidence="6" key="1">
    <citation type="submission" date="2020-01" db="EMBL/GenBank/DDBJ databases">
        <title>Development of genomics and gene disruption for Polysphondylium violaceum indicates a role for the polyketide synthase stlB in stalk morphogenesis.</title>
        <authorList>
            <person name="Narita B."/>
            <person name="Kawabe Y."/>
            <person name="Kin K."/>
            <person name="Saito T."/>
            <person name="Gibbs R."/>
            <person name="Kuspa A."/>
            <person name="Muzny D."/>
            <person name="Queller D."/>
            <person name="Richards S."/>
            <person name="Strassman J."/>
            <person name="Sucgang R."/>
            <person name="Worley K."/>
            <person name="Schaap P."/>
        </authorList>
    </citation>
    <scope>NUCLEOTIDE SEQUENCE</scope>
    <source>
        <strain evidence="6">QSvi11</strain>
    </source>
</reference>
<protein>
    <recommendedName>
        <fullName evidence="5">EGF-like domain-containing protein</fullName>
    </recommendedName>
</protein>
<evidence type="ECO:0000313" key="6">
    <source>
        <dbReference type="EMBL" id="KAF2078288.1"/>
    </source>
</evidence>
<dbReference type="Proteomes" id="UP000695562">
    <property type="component" value="Unassembled WGS sequence"/>
</dbReference>
<dbReference type="InterPro" id="IPR032675">
    <property type="entry name" value="LRR_dom_sf"/>
</dbReference>
<dbReference type="PROSITE" id="PS01186">
    <property type="entry name" value="EGF_2"/>
    <property type="match status" value="1"/>
</dbReference>
<keyword evidence="1 3" id="KW-1015">Disulfide bond</keyword>
<sequence length="952" mass="105899">MAVRAGLSNQYPINPTYGRRDFCADDYNFTCSSDGNLGWGTLTSITKNVFDKSYFTCFKTNPIAFYCSNCNGITSISQPVASLGILWLETGPDTVSNLEGTVKLSYLKNTYDIRFDTLLNYDKMNLYFENDLQPSDNFSPFSFHVTASNIVNLTYATVSALEYTLDTNFDQDWSNIHTWTQVNGFWVWGSIATASTFPIEFSNMPIKSLLYTMSFSYIAFSVTSKVSISDNYDRLNEIYFYPGFNFNGDIPFSHIPPSVTKFTMTNGNYENITVDLFINHPNINTLNLANNNINGTLDNNICRVGTFALQSNQIGGELPSCITCHLSFKSLNNTLARNKFTNINNPPPCTTLTAYMRVDVATNRTYLYGTDLGFSNVYFKSTPTKDWKVDIPNQSFYIVGAIPQIYNLTFLYSNHTFLFSTLMPPNVTLISVDSKTITFNGTCFSNNKTEVSVVVGDVDCVVEYSDFNSIICSIPSSQWKNVTDMPTTINIGGMNTTVNVTMVRPEPRCNCQDRGECDLVTEQCKCYFDYQGPECYPQHYVTSVKESTVNGGDVFIYGNFSYYHNNPNVLIGNSECIIDELNSTTILCKSQPGTGIWDLVVNQNNLTWVGSNVYQFKPLTQQCPQNCNQHGECDQITGICICNDGWTGLDCNAGSFVNSETPGSRPPSVITIGVDGTGTINNEQTKFDILITALIEYTNKGEVVQVYDLKSKWSLNSTSNNTNVFKQKLENTNCVLTTTMEEIKQDKVLTFINQQVALLAGSIKISVDVQGYPYASSLNYIQLRIESIAGTLDNSQEPNPCNNDTTTIQTNSPVNNDQIQLDYMVMKKNSKVMYGRFINRVLSDGRESLLTTTVISKDSNSIVVGLNLPHCKSCLIDPDFSVLLDSDFKSKSQCANVATPNKKGYVIPVAVVVSVAGASIIGASAFLIYRKKFVEGQLQMKLKKLAQFNSSS</sequence>
<dbReference type="Pfam" id="PF07974">
    <property type="entry name" value="EGF_2"/>
    <property type="match status" value="1"/>
</dbReference>
<comment type="caution">
    <text evidence="3">Lacks conserved residue(s) required for the propagation of feature annotation.</text>
</comment>
<feature type="domain" description="EGF-like" evidence="5">
    <location>
        <begin position="619"/>
        <end position="652"/>
    </location>
</feature>
<dbReference type="InterPro" id="IPR013111">
    <property type="entry name" value="EGF_extracell"/>
</dbReference>
<dbReference type="InterPro" id="IPR057015">
    <property type="entry name" value="B-sand_ComC_2nd"/>
</dbReference>
<dbReference type="AlphaFoldDB" id="A0A8J4PZV0"/>
<dbReference type="InterPro" id="IPR002909">
    <property type="entry name" value="IPT_dom"/>
</dbReference>
<feature type="transmembrane region" description="Helical" evidence="4">
    <location>
        <begin position="905"/>
        <end position="929"/>
    </location>
</feature>
<dbReference type="InterPro" id="IPR000742">
    <property type="entry name" value="EGF"/>
</dbReference>
<dbReference type="PANTHER" id="PTHR24032">
    <property type="entry name" value="EGF-LIKE DOMAIN-CONTAINING PROTEIN-RELATED-RELATED"/>
    <property type="match status" value="1"/>
</dbReference>
<keyword evidence="3" id="KW-0245">EGF-like domain</keyword>
<dbReference type="PROSITE" id="PS50026">
    <property type="entry name" value="EGF_3"/>
    <property type="match status" value="1"/>
</dbReference>
<comment type="caution">
    <text evidence="6">The sequence shown here is derived from an EMBL/GenBank/DDBJ whole genome shotgun (WGS) entry which is preliminary data.</text>
</comment>
<dbReference type="Pfam" id="PF22933">
    <property type="entry name" value="ComC_SSD"/>
    <property type="match status" value="1"/>
</dbReference>
<dbReference type="InterPro" id="IPR054484">
    <property type="entry name" value="ComC_SSD"/>
</dbReference>
<feature type="disulfide bond" evidence="3">
    <location>
        <begin position="623"/>
        <end position="633"/>
    </location>
</feature>
<evidence type="ECO:0000256" key="3">
    <source>
        <dbReference type="PROSITE-ProRule" id="PRU00076"/>
    </source>
</evidence>
<dbReference type="InterPro" id="IPR002049">
    <property type="entry name" value="LE_dom"/>
</dbReference>
<dbReference type="CDD" id="cd00055">
    <property type="entry name" value="EGF_Lam"/>
    <property type="match status" value="1"/>
</dbReference>
<dbReference type="InterPro" id="IPR053331">
    <property type="entry name" value="EGF-like_comC"/>
</dbReference>
<dbReference type="FunFam" id="2.10.25.10:FF:000001">
    <property type="entry name" value="Tenascin C"/>
    <property type="match status" value="1"/>
</dbReference>
<keyword evidence="4" id="KW-0812">Transmembrane</keyword>
<dbReference type="Gene3D" id="2.10.25.10">
    <property type="entry name" value="Laminin"/>
    <property type="match status" value="1"/>
</dbReference>
<keyword evidence="2" id="KW-0325">Glycoprotein</keyword>
<keyword evidence="4" id="KW-1133">Transmembrane helix</keyword>
<dbReference type="Pfam" id="PF01833">
    <property type="entry name" value="TIG"/>
    <property type="match status" value="1"/>
</dbReference>
<dbReference type="PROSITE" id="PS00022">
    <property type="entry name" value="EGF_1"/>
    <property type="match status" value="2"/>
</dbReference>
<feature type="disulfide bond" evidence="3">
    <location>
        <begin position="642"/>
        <end position="651"/>
    </location>
</feature>